<organism evidence="1">
    <name type="scientific">hydrothermal vent metagenome</name>
    <dbReference type="NCBI Taxonomy" id="652676"/>
    <lineage>
        <taxon>unclassified sequences</taxon>
        <taxon>metagenomes</taxon>
        <taxon>ecological metagenomes</taxon>
    </lineage>
</organism>
<name>A0A3B0SLQ2_9ZZZZ</name>
<proteinExistence type="predicted"/>
<evidence type="ECO:0000313" key="1">
    <source>
        <dbReference type="EMBL" id="VAW05153.1"/>
    </source>
</evidence>
<gene>
    <name evidence="1" type="ORF">MNBD_ACTINO02-2154</name>
</gene>
<dbReference type="InterPro" id="IPR010281">
    <property type="entry name" value="DUF885"/>
</dbReference>
<dbReference type="Pfam" id="PF05960">
    <property type="entry name" value="DUF885"/>
    <property type="match status" value="1"/>
</dbReference>
<dbReference type="EMBL" id="UOEK01000311">
    <property type="protein sequence ID" value="VAW05153.1"/>
    <property type="molecule type" value="Genomic_DNA"/>
</dbReference>
<protein>
    <submittedName>
        <fullName evidence="1">Uncharacterized protein</fullName>
    </submittedName>
</protein>
<dbReference type="PANTHER" id="PTHR33361">
    <property type="entry name" value="GLR0591 PROTEIN"/>
    <property type="match status" value="1"/>
</dbReference>
<sequence length="584" mass="65537">MRLHHNGVGRHRLVWAETMHDDRTTQENRHPVYALSNELLDGLAELYPVAATAVGIKGHDHDWGDLSPRGVDNAQRTLRAWLRRVEALPPGNDEWDTLAIMVATDALEIPIREIDEGKHFRDLNSIASPFQEFREIFEHMPKDSVEAWENIASRLVSLPEALSHYQETLDAGRNRGVTVALRQVESVMEQARVSASDDSPTLRVVEQARAADHVDPELLARIQGAATAGLEAFAAFGEWLATTYRRAATADDAVGEERYLSESRQFLGTTIDLFETYAWGWQQVDELRSRMESLATTITEEGTLAAALHSLNNDAKWGIAPDHASFVTEMQRRLDDALARLDGAYFDVPESIRKVDVKIAPPGGSLGAYYVGPSEDFSRPGSVWWSFSGEAAVPLWAEVTTAYHEGFPGHHLQVGMQSSFMERLSRIHRLWTWLPGMGEGWALYAETLMDELGYFDEPGIEFGYLASQMLRASRVVIDIGIHLRLTIPDDQPLLGGQPWSFDAAVQYLEHYAGLDRDYAQSEATRYSGWPGQAIAYKVGERVILELRDELRHRDGEDFDLKAFHHRLLEIGPVGIDTVRSLMRG</sequence>
<accession>A0A3B0SLQ2</accession>
<dbReference type="PANTHER" id="PTHR33361:SF2">
    <property type="entry name" value="DUF885 DOMAIN-CONTAINING PROTEIN"/>
    <property type="match status" value="1"/>
</dbReference>
<dbReference type="AlphaFoldDB" id="A0A3B0SLQ2"/>
<reference evidence="1" key="1">
    <citation type="submission" date="2018-06" db="EMBL/GenBank/DDBJ databases">
        <authorList>
            <person name="Zhirakovskaya E."/>
        </authorList>
    </citation>
    <scope>NUCLEOTIDE SEQUENCE</scope>
</reference>